<gene>
    <name evidence="1" type="ORF">BO71DRAFT_429621</name>
</gene>
<name>A0A319DBS1_9EURO</name>
<dbReference type="VEuPathDB" id="FungiDB:BO71DRAFT_429621"/>
<accession>A0A319DBS1</accession>
<reference evidence="1 2" key="1">
    <citation type="submission" date="2018-02" db="EMBL/GenBank/DDBJ databases">
        <title>The genomes of Aspergillus section Nigri reveals drivers in fungal speciation.</title>
        <authorList>
            <consortium name="DOE Joint Genome Institute"/>
            <person name="Vesth T.C."/>
            <person name="Nybo J."/>
            <person name="Theobald S."/>
            <person name="Brandl J."/>
            <person name="Frisvad J.C."/>
            <person name="Nielsen K.F."/>
            <person name="Lyhne E.K."/>
            <person name="Kogle M.E."/>
            <person name="Kuo A."/>
            <person name="Riley R."/>
            <person name="Clum A."/>
            <person name="Nolan M."/>
            <person name="Lipzen A."/>
            <person name="Salamov A."/>
            <person name="Henrissat B."/>
            <person name="Wiebenga A."/>
            <person name="De vries R.P."/>
            <person name="Grigoriev I.V."/>
            <person name="Mortensen U.H."/>
            <person name="Andersen M.R."/>
            <person name="Baker S.E."/>
        </authorList>
    </citation>
    <scope>NUCLEOTIDE SEQUENCE [LARGE SCALE GENOMIC DNA]</scope>
    <source>
        <strain evidence="1 2">CBS 707.79</strain>
    </source>
</reference>
<evidence type="ECO:0000313" key="1">
    <source>
        <dbReference type="EMBL" id="PYH94876.1"/>
    </source>
</evidence>
<proteinExistence type="predicted"/>
<dbReference type="Proteomes" id="UP000247810">
    <property type="component" value="Unassembled WGS sequence"/>
</dbReference>
<dbReference type="EMBL" id="KZ825864">
    <property type="protein sequence ID" value="PYH94876.1"/>
    <property type="molecule type" value="Genomic_DNA"/>
</dbReference>
<dbReference type="OrthoDB" id="4493161at2759"/>
<protein>
    <submittedName>
        <fullName evidence="1">Uncharacterized protein</fullName>
    </submittedName>
</protein>
<keyword evidence="2" id="KW-1185">Reference proteome</keyword>
<dbReference type="AlphaFoldDB" id="A0A319DBS1"/>
<sequence>MRKLVIDSENRRSENDNWITVPETTLGYSPDKVDMIANLLQQAKDQATKYLHREINITTVGYPNHLDAIAGAHICDTVYNANATSLVFDWHVHKFLDAVRRAYGLNTCLALGHPEDCDSTDSNNWILFIDLGIEGLLNLWAGDVTEYGVFVGDREERHEKYCLDEDSRSATEIQSSLDKLPQILDGFIKSHLPLDCNGDLRAIILSGESSPNEILVVKQALLLVISETWKPLIRDEFDPMFVAAMGTARRAQLQIDDSSFHRDIQGYYMEDPQDHDEL</sequence>
<organism evidence="1 2">
    <name type="scientific">Aspergillus ellipticus CBS 707.79</name>
    <dbReference type="NCBI Taxonomy" id="1448320"/>
    <lineage>
        <taxon>Eukaryota</taxon>
        <taxon>Fungi</taxon>
        <taxon>Dikarya</taxon>
        <taxon>Ascomycota</taxon>
        <taxon>Pezizomycotina</taxon>
        <taxon>Eurotiomycetes</taxon>
        <taxon>Eurotiomycetidae</taxon>
        <taxon>Eurotiales</taxon>
        <taxon>Aspergillaceae</taxon>
        <taxon>Aspergillus</taxon>
        <taxon>Aspergillus subgen. Circumdati</taxon>
    </lineage>
</organism>
<evidence type="ECO:0000313" key="2">
    <source>
        <dbReference type="Proteomes" id="UP000247810"/>
    </source>
</evidence>